<dbReference type="EMBL" id="AP018560">
    <property type="protein sequence ID" value="BBD79413.1"/>
    <property type="molecule type" value="Genomic_DNA"/>
</dbReference>
<protein>
    <recommendedName>
        <fullName evidence="1">MlaB-like STAS domain-containing protein</fullName>
    </recommendedName>
</protein>
<evidence type="ECO:0000259" key="1">
    <source>
        <dbReference type="Pfam" id="PF13466"/>
    </source>
</evidence>
<dbReference type="SUPFAM" id="SSF52091">
    <property type="entry name" value="SpoIIaa-like"/>
    <property type="match status" value="1"/>
</dbReference>
<sequence length="114" mass="12295">MVARQHVEGTVREAVVIGLPADCRMAALGPLLRELVQALDAPATVLDGRAVERVDTAALQLLLLFRREAAARRHAVRWLGASQVLRDAAGVLGLAQALDLPADSRPDRSEQDKQ</sequence>
<dbReference type="InterPro" id="IPR052746">
    <property type="entry name" value="MlaB_ABC_Transporter"/>
</dbReference>
<keyword evidence="3" id="KW-1185">Reference proteome</keyword>
<evidence type="ECO:0000313" key="2">
    <source>
        <dbReference type="EMBL" id="BBD79413.1"/>
    </source>
</evidence>
<feature type="domain" description="MlaB-like STAS" evidence="1">
    <location>
        <begin position="19"/>
        <end position="94"/>
    </location>
</feature>
<dbReference type="AlphaFoldDB" id="A0A2Z6E2W7"/>
<dbReference type="InterPro" id="IPR036513">
    <property type="entry name" value="STAS_dom_sf"/>
</dbReference>
<dbReference type="PANTHER" id="PTHR35849:SF2">
    <property type="entry name" value="BLR2341 PROTEIN"/>
    <property type="match status" value="1"/>
</dbReference>
<evidence type="ECO:0000313" key="3">
    <source>
        <dbReference type="Proteomes" id="UP000270530"/>
    </source>
</evidence>
<accession>A0A2Z6E2W7</accession>
<dbReference type="PANTHER" id="PTHR35849">
    <property type="entry name" value="BLR2341 PROTEIN"/>
    <property type="match status" value="1"/>
</dbReference>
<dbReference type="KEGG" id="rbd:ALSL_0747"/>
<organism evidence="2 3">
    <name type="scientific">Aerosticca soli</name>
    <dbReference type="NCBI Taxonomy" id="2010829"/>
    <lineage>
        <taxon>Bacteria</taxon>
        <taxon>Pseudomonadati</taxon>
        <taxon>Pseudomonadota</taxon>
        <taxon>Gammaproteobacteria</taxon>
        <taxon>Lysobacterales</taxon>
        <taxon>Rhodanobacteraceae</taxon>
        <taxon>Aerosticca</taxon>
    </lineage>
</organism>
<dbReference type="Proteomes" id="UP000270530">
    <property type="component" value="Chromosome"/>
</dbReference>
<dbReference type="Pfam" id="PF13466">
    <property type="entry name" value="STAS_2"/>
    <property type="match status" value="1"/>
</dbReference>
<reference evidence="3" key="2">
    <citation type="submission" date="2018-06" db="EMBL/GenBank/DDBJ databases">
        <title>Genome sequence of Rhodanobacteraceae bacterium strain Dysh456.</title>
        <authorList>
            <person name="Fukui M."/>
        </authorList>
    </citation>
    <scope>NUCLEOTIDE SEQUENCE [LARGE SCALE GENOMIC DNA]</scope>
    <source>
        <strain evidence="3">Dysh456</strain>
    </source>
</reference>
<dbReference type="Gene3D" id="3.30.750.24">
    <property type="entry name" value="STAS domain"/>
    <property type="match status" value="1"/>
</dbReference>
<dbReference type="InterPro" id="IPR058548">
    <property type="entry name" value="MlaB-like_STAS"/>
</dbReference>
<name>A0A2Z6E2W7_9GAMM</name>
<gene>
    <name evidence="2" type="ORF">ALSL_0747</name>
</gene>
<reference evidence="3" key="1">
    <citation type="submission" date="2018-04" db="EMBL/GenBank/DDBJ databases">
        <authorList>
            <person name="Watanabe M."/>
            <person name="Kojima H."/>
        </authorList>
    </citation>
    <scope>NUCLEOTIDE SEQUENCE [LARGE SCALE GENOMIC DNA]</scope>
    <source>
        <strain evidence="3">Dysh456</strain>
    </source>
</reference>
<proteinExistence type="predicted"/>